<accession>A0A2M8Q8D9</accession>
<dbReference type="AlphaFoldDB" id="A0A2M8Q8D9"/>
<proteinExistence type="predicted"/>
<dbReference type="InterPro" id="IPR019734">
    <property type="entry name" value="TPR_rpt"/>
</dbReference>
<reference evidence="1 2" key="1">
    <citation type="submission" date="2017-11" db="EMBL/GenBank/DDBJ databases">
        <title>Evolution of Phototrophy in the Chloroflexi Phylum Driven by Horizontal Gene Transfer.</title>
        <authorList>
            <person name="Ward L.M."/>
            <person name="Hemp J."/>
            <person name="Shih P.M."/>
            <person name="Mcglynn S.E."/>
            <person name="Fischer W."/>
        </authorList>
    </citation>
    <scope>NUCLEOTIDE SEQUENCE [LARGE SCALE GENOMIC DNA]</scope>
    <source>
        <strain evidence="1">JP3_7</strain>
    </source>
</reference>
<name>A0A2M8Q8D9_9CHLR</name>
<evidence type="ECO:0000313" key="1">
    <source>
        <dbReference type="EMBL" id="PJF46056.1"/>
    </source>
</evidence>
<dbReference type="Proteomes" id="UP000230790">
    <property type="component" value="Unassembled WGS sequence"/>
</dbReference>
<dbReference type="InterPro" id="IPR011990">
    <property type="entry name" value="TPR-like_helical_dom_sf"/>
</dbReference>
<dbReference type="Gene3D" id="1.25.40.10">
    <property type="entry name" value="Tetratricopeptide repeat domain"/>
    <property type="match status" value="1"/>
</dbReference>
<evidence type="ECO:0008006" key="3">
    <source>
        <dbReference type="Google" id="ProtNLM"/>
    </source>
</evidence>
<gene>
    <name evidence="1" type="ORF">CUN48_15745</name>
</gene>
<sequence length="117" mass="12756">ATWPALDPPAPQVKRLLLRLRSSALVNQGRYADGTDVLRQALELARAHGLLEEQTRLTYALAAAARQQRRYEEAEAWVEQCLSLAQQAEMSESEALAWTLRGILANEGGQPACAGAS</sequence>
<evidence type="ECO:0000313" key="2">
    <source>
        <dbReference type="Proteomes" id="UP000230790"/>
    </source>
</evidence>
<dbReference type="Pfam" id="PF13181">
    <property type="entry name" value="TPR_8"/>
    <property type="match status" value="1"/>
</dbReference>
<dbReference type="EMBL" id="PGTN01000509">
    <property type="protein sequence ID" value="PJF46056.1"/>
    <property type="molecule type" value="Genomic_DNA"/>
</dbReference>
<feature type="non-terminal residue" evidence="1">
    <location>
        <position position="1"/>
    </location>
</feature>
<protein>
    <recommendedName>
        <fullName evidence="3">MalT-like TPR region domain-containing protein</fullName>
    </recommendedName>
</protein>
<comment type="caution">
    <text evidence="1">The sequence shown here is derived from an EMBL/GenBank/DDBJ whole genome shotgun (WGS) entry which is preliminary data.</text>
</comment>
<organism evidence="1 2">
    <name type="scientific">Candidatus Thermofonsia Clade 3 bacterium</name>
    <dbReference type="NCBI Taxonomy" id="2364212"/>
    <lineage>
        <taxon>Bacteria</taxon>
        <taxon>Bacillati</taxon>
        <taxon>Chloroflexota</taxon>
        <taxon>Candidatus Thermofontia</taxon>
        <taxon>Candidatus Thermofonsia Clade 3</taxon>
    </lineage>
</organism>
<dbReference type="SUPFAM" id="SSF48452">
    <property type="entry name" value="TPR-like"/>
    <property type="match status" value="1"/>
</dbReference>